<dbReference type="Pfam" id="PF00085">
    <property type="entry name" value="Thioredoxin"/>
    <property type="match status" value="1"/>
</dbReference>
<feature type="transmembrane region" description="Helical" evidence="1">
    <location>
        <begin position="6"/>
        <end position="26"/>
    </location>
</feature>
<dbReference type="InterPro" id="IPR036249">
    <property type="entry name" value="Thioredoxin-like_sf"/>
</dbReference>
<dbReference type="SUPFAM" id="SSF52833">
    <property type="entry name" value="Thioredoxin-like"/>
    <property type="match status" value="1"/>
</dbReference>
<proteinExistence type="predicted"/>
<evidence type="ECO:0000256" key="1">
    <source>
        <dbReference type="SAM" id="Phobius"/>
    </source>
</evidence>
<dbReference type="GO" id="GO:0015035">
    <property type="term" value="F:protein-disulfide reductase activity"/>
    <property type="evidence" value="ECO:0007669"/>
    <property type="project" value="TreeGrafter"/>
</dbReference>
<dbReference type="EMBL" id="JXJN01012210">
    <property type="status" value="NOT_ANNOTATED_CDS"/>
    <property type="molecule type" value="Genomic_DNA"/>
</dbReference>
<dbReference type="EnsemblMetazoa" id="GPPI026109-RA">
    <property type="protein sequence ID" value="GPPI026109-PA"/>
    <property type="gene ID" value="GPPI026109"/>
</dbReference>
<evidence type="ECO:0000259" key="2">
    <source>
        <dbReference type="PROSITE" id="PS51352"/>
    </source>
</evidence>
<reference evidence="3" key="2">
    <citation type="submission" date="2020-05" db="UniProtKB">
        <authorList>
            <consortium name="EnsemblMetazoa"/>
        </authorList>
    </citation>
    <scope>IDENTIFICATION</scope>
    <source>
        <strain evidence="3">IAEA</strain>
    </source>
</reference>
<keyword evidence="1" id="KW-1133">Transmembrane helix</keyword>
<dbReference type="PANTHER" id="PTHR45815">
    <property type="entry name" value="PROTEIN DISULFIDE-ISOMERASE A6"/>
    <property type="match status" value="1"/>
</dbReference>
<dbReference type="PROSITE" id="PS51352">
    <property type="entry name" value="THIOREDOXIN_2"/>
    <property type="match status" value="1"/>
</dbReference>
<feature type="domain" description="Thioredoxin" evidence="2">
    <location>
        <begin position="24"/>
        <end position="137"/>
    </location>
</feature>
<keyword evidence="4" id="KW-1185">Reference proteome</keyword>
<sequence>MQVVNVVNAICVTYIIIFTSISYALYMPQDDVVELNSTNFEIVLKDPNVWIIEFYAPWCRQCLKFMPKYRTLAKNLRGLIRVGAINGDLYPELIKQYNVKAYPTIKIFGIYKNSPLDFKGKRTVANLQRAALIELKKLILFGGINTGIKKTSHAGRREKFL</sequence>
<keyword evidence="1" id="KW-0472">Membrane</keyword>
<dbReference type="AlphaFoldDB" id="A0A1B0BCZ3"/>
<dbReference type="Gene3D" id="3.40.30.10">
    <property type="entry name" value="Glutaredoxin"/>
    <property type="match status" value="1"/>
</dbReference>
<accession>A0A1B0BCZ3</accession>
<dbReference type="GO" id="GO:0005788">
    <property type="term" value="C:endoplasmic reticulum lumen"/>
    <property type="evidence" value="ECO:0007669"/>
    <property type="project" value="TreeGrafter"/>
</dbReference>
<dbReference type="STRING" id="67801.A0A1B0BCZ3"/>
<keyword evidence="1" id="KW-0812">Transmembrane</keyword>
<dbReference type="Proteomes" id="UP000092460">
    <property type="component" value="Unassembled WGS sequence"/>
</dbReference>
<dbReference type="InterPro" id="IPR013766">
    <property type="entry name" value="Thioredoxin_domain"/>
</dbReference>
<name>A0A1B0BCZ3_9MUSC</name>
<dbReference type="VEuPathDB" id="VectorBase:GPPI026109"/>
<organism evidence="3 4">
    <name type="scientific">Glossina palpalis gambiensis</name>
    <dbReference type="NCBI Taxonomy" id="67801"/>
    <lineage>
        <taxon>Eukaryota</taxon>
        <taxon>Metazoa</taxon>
        <taxon>Ecdysozoa</taxon>
        <taxon>Arthropoda</taxon>
        <taxon>Hexapoda</taxon>
        <taxon>Insecta</taxon>
        <taxon>Pterygota</taxon>
        <taxon>Neoptera</taxon>
        <taxon>Endopterygota</taxon>
        <taxon>Diptera</taxon>
        <taxon>Brachycera</taxon>
        <taxon>Muscomorpha</taxon>
        <taxon>Hippoboscoidea</taxon>
        <taxon>Glossinidae</taxon>
        <taxon>Glossina</taxon>
    </lineage>
</organism>
<dbReference type="PANTHER" id="PTHR45815:SF3">
    <property type="entry name" value="PROTEIN DISULFIDE-ISOMERASE A6"/>
    <property type="match status" value="1"/>
</dbReference>
<reference evidence="4" key="1">
    <citation type="submission" date="2015-01" db="EMBL/GenBank/DDBJ databases">
        <authorList>
            <person name="Aksoy S."/>
            <person name="Warren W."/>
            <person name="Wilson R.K."/>
        </authorList>
    </citation>
    <scope>NUCLEOTIDE SEQUENCE [LARGE SCALE GENOMIC DNA]</scope>
    <source>
        <strain evidence="4">IAEA</strain>
    </source>
</reference>
<protein>
    <recommendedName>
        <fullName evidence="2">Thioredoxin domain-containing protein</fullName>
    </recommendedName>
</protein>
<dbReference type="GO" id="GO:0034976">
    <property type="term" value="P:response to endoplasmic reticulum stress"/>
    <property type="evidence" value="ECO:0007669"/>
    <property type="project" value="TreeGrafter"/>
</dbReference>
<evidence type="ECO:0000313" key="3">
    <source>
        <dbReference type="EnsemblMetazoa" id="GPPI026109-PA"/>
    </source>
</evidence>
<evidence type="ECO:0000313" key="4">
    <source>
        <dbReference type="Proteomes" id="UP000092460"/>
    </source>
</evidence>